<dbReference type="eggNOG" id="COG3209">
    <property type="taxonomic scope" value="Bacteria"/>
</dbReference>
<dbReference type="RefSeq" id="WP_078957667.1">
    <property type="nucleotide sequence ID" value="NZ_CP009438.1"/>
</dbReference>
<feature type="compositionally biased region" description="Low complexity" evidence="2">
    <location>
        <begin position="243"/>
        <end position="259"/>
    </location>
</feature>
<evidence type="ECO:0000256" key="2">
    <source>
        <dbReference type="SAM" id="MobiDB-lite"/>
    </source>
</evidence>
<dbReference type="Proteomes" id="UP000029482">
    <property type="component" value="Chromosome"/>
</dbReference>
<evidence type="ECO:0000256" key="1">
    <source>
        <dbReference type="ARBA" id="ARBA00022737"/>
    </source>
</evidence>
<dbReference type="EMBL" id="CP009438">
    <property type="protein sequence ID" value="AIR98138.1"/>
    <property type="molecule type" value="Genomic_DNA"/>
</dbReference>
<proteinExistence type="predicted"/>
<dbReference type="NCBIfam" id="TIGR03696">
    <property type="entry name" value="Rhs_assc_core"/>
    <property type="match status" value="1"/>
</dbReference>
<dbReference type="InterPro" id="IPR056823">
    <property type="entry name" value="TEN-like_YD-shell"/>
</dbReference>
<reference evidence="7" key="1">
    <citation type="journal article" date="2015" name="J. Biotechnol.">
        <title>Complete genome sequence of the actinobacterium Streptomyces glaucescens GLA.O (DSM 40922) consisting of a linear chromosome and one linear plasmid.</title>
        <authorList>
            <person name="Ortseifen V."/>
            <person name="Winkler A."/>
            <person name="Albersmeier A."/>
            <person name="Wendler S."/>
            <person name="Puhler A."/>
            <person name="Kalinowski J."/>
            <person name="Ruckert C."/>
        </authorList>
    </citation>
    <scope>NUCLEOTIDE SEQUENCE [LARGE SCALE GENOMIC DNA]</scope>
    <source>
        <strain evidence="7">DSM 40922 / GLA O</strain>
    </source>
</reference>
<dbReference type="PANTHER" id="PTHR32305:SF15">
    <property type="entry name" value="PROTEIN RHSA-RELATED"/>
    <property type="match status" value="1"/>
</dbReference>
<accession>A0A089X4P9</accession>
<dbReference type="PANTHER" id="PTHR32305">
    <property type="match status" value="1"/>
</dbReference>
<feature type="region of interest" description="Disordered" evidence="2">
    <location>
        <begin position="205"/>
        <end position="269"/>
    </location>
</feature>
<keyword evidence="1" id="KW-0677">Repeat</keyword>
<dbReference type="InterPro" id="IPR050708">
    <property type="entry name" value="T6SS_VgrG/RHS"/>
</dbReference>
<feature type="domain" description="Teneurin-like YD-shell" evidence="5">
    <location>
        <begin position="1096"/>
        <end position="1266"/>
    </location>
</feature>
<dbReference type="OrthoDB" id="4981820at2"/>
<keyword evidence="7" id="KW-1185">Reference proteome</keyword>
<evidence type="ECO:0000313" key="7">
    <source>
        <dbReference type="Proteomes" id="UP000029482"/>
    </source>
</evidence>
<dbReference type="Gene3D" id="2.180.10.10">
    <property type="entry name" value="RHS repeat-associated core"/>
    <property type="match status" value="3"/>
</dbReference>
<dbReference type="NCBIfam" id="TIGR01643">
    <property type="entry name" value="YD_repeat_2x"/>
    <property type="match status" value="12"/>
</dbReference>
<organism evidence="6 7">
    <name type="scientific">Streptomyces glaucescens</name>
    <dbReference type="NCBI Taxonomy" id="1907"/>
    <lineage>
        <taxon>Bacteria</taxon>
        <taxon>Bacillati</taxon>
        <taxon>Actinomycetota</taxon>
        <taxon>Actinomycetes</taxon>
        <taxon>Kitasatosporales</taxon>
        <taxon>Streptomycetaceae</taxon>
        <taxon>Streptomyces</taxon>
    </lineage>
</organism>
<dbReference type="InterPro" id="IPR045351">
    <property type="entry name" value="DUF6531"/>
</dbReference>
<feature type="domain" description="DUF6531" evidence="3">
    <location>
        <begin position="414"/>
        <end position="485"/>
    </location>
</feature>
<feature type="region of interest" description="Disordered" evidence="2">
    <location>
        <begin position="388"/>
        <end position="409"/>
    </location>
</feature>
<dbReference type="HOGENOM" id="CLU_001218_1_2_11"/>
<dbReference type="Pfam" id="PF21725">
    <property type="entry name" value="T7SS_signal"/>
    <property type="match status" value="1"/>
</dbReference>
<dbReference type="InterPro" id="IPR006530">
    <property type="entry name" value="YD"/>
</dbReference>
<dbReference type="InterPro" id="IPR022385">
    <property type="entry name" value="Rhs_assc_core"/>
</dbReference>
<dbReference type="InterPro" id="IPR031325">
    <property type="entry name" value="RHS_repeat"/>
</dbReference>
<dbReference type="STRING" id="1907.SGLAU_10665"/>
<feature type="domain" description="Putative T7SS secretion signal" evidence="4">
    <location>
        <begin position="23"/>
        <end position="262"/>
    </location>
</feature>
<dbReference type="KEGG" id="sgu:SGLAU_10665"/>
<feature type="compositionally biased region" description="Basic and acidic residues" evidence="2">
    <location>
        <begin position="222"/>
        <end position="238"/>
    </location>
</feature>
<evidence type="ECO:0000259" key="4">
    <source>
        <dbReference type="Pfam" id="PF21725"/>
    </source>
</evidence>
<sequence length="1563" mass="171412">MGIFGDIGDGIKGGINKGLAIGEDLIDEGKKKLGEGVDYATDKVGDGLDYVGLEDAADAVEDWGDEVASDLGATPGERQLGETEEANELIHGNPVKIRESARHLKDFHGAFDKVGQGMRKVDSSGWKGEGGDTFREKFGVHPEKWTQAADACKTAAEALESYADTVKWAQGQAAEAVELYKKGRKASQDAVDAYNKKVDAYNAKIEANEDPGPKPPPFTDPGKADIDAAHDKLAEARKQRNTAASQAQSKVKAALAHAPAEPPPLDRLGNNLTDGFQAVNTELTHVVGGALKGTAGLVNFVRGLNPVDPYNLTHPAAYLQNVSMTLSGLVSTAAHPERTVQAVVDGFKKDPSEFVGRLIPELIGTKGAGLARTGARFALKEGAEQGLSKGARNTVENGADDVSRRPNEKVCEKDPVDVATGRMVLPQTDVSLPGRLPLVLRRQFESSYRLGGWFGPTWSSTLDQRLEIDAEGVVLVGEDGLVLAYPHPAPGVPTLPTHGPRWPLDRTDDGYTLTDPESGQVRHFTERSAELAVLEQIDDRNGNWIAFAYDTDGTPLSITHSGGYRLLLSAADGRITALRLAGAAPDGTDQELLRYGYTDGHLTEVVNSSGRPTRFGYDDLGRITSWTDTNDSHFTYVYDDRDRCTEQSGAAGHLRSTFTYGPPDSATGESTTSITDSLGHTTRYLINRHCQVIAEINPLGAVTRYRRDRHNRLLSRTDPLGHTTTFEYDEKGNLIKVVRPDGRESRAEYNDLGLPVKVVNPDGTVWRQTYDQRGNRTSVTDPAGRTTQLAYDDAGRLSSVTDPQGNATVVHCNRAGLTVSVTDPLGATRSCERDAFGRVIAITDPTGAVTRMEWTVEGRLARRTAPDGTTESWTYDGEGNCTNHTDPEGAVTRFEYTHFDLLSARTSPDGVRNEFEHDSELRLTEVRNPQGLTWSYEYDPAGRLVAETDFDGRRLAYEYDAAGRLTSRTDTLGQSVTFERNALGQVTRKDAAGQVTTYAYDFTDRLAHATGPDGTTLTILRDRYGRVREETVDGRTLTYTYDEMGRRTGRTTPTGATTTWSFDPAGRTTGMIASGRSIDFTYDAQGRELGRRVGETITLEHGFDELGRLTAQSVRSAGGRSVQSRTYTYRADGNLIGIDDQMSGSRRFDLDAVGRVTAVHAANWTETYTYDAAGNQTSASWPTSHPGAEAVGERQYTGTRITRAGRVRYEHDELGRTVVRQKTRLSRKPDTWRYEWDTESRLTSVTTPDGTRWRYRYDPLGRRTAKLRLAEDGETVIEQVTFTWDGTILCEQTTASRDLPNRVTLTWDHRGLHPVAQTERIHSANGSQEEIDSRFFAIITDLIGTPSELVDVQGEIAWRTRSTLWGTTAWTANSSAYTPLRFPGQYYDPETGVHYNYFRHYDPEAARYLTPDPLGLSPAPNPATYVHNPHRFGDPFGLAPYENQLPKELDRELADAERLGVRPLRVGDNGFDEAVNSGTVKWVVDQHGELLVMPKYVDGVELKHPVLTRGGPVHAAGEAEIAGGGGSYFGMEINNNSGHYRPSLESLQVGRDAFERAGIIFLE</sequence>
<protein>
    <submittedName>
        <fullName evidence="6">Rhs protein</fullName>
    </submittedName>
</protein>
<dbReference type="Pfam" id="PF25023">
    <property type="entry name" value="TEN_YD-shell"/>
    <property type="match status" value="2"/>
</dbReference>
<dbReference type="Pfam" id="PF20148">
    <property type="entry name" value="DUF6531"/>
    <property type="match status" value="1"/>
</dbReference>
<evidence type="ECO:0000259" key="3">
    <source>
        <dbReference type="Pfam" id="PF20148"/>
    </source>
</evidence>
<feature type="domain" description="Teneurin-like YD-shell" evidence="5">
    <location>
        <begin position="1334"/>
        <end position="1412"/>
    </location>
</feature>
<dbReference type="InterPro" id="IPR049082">
    <property type="entry name" value="T7SS_signal"/>
</dbReference>
<gene>
    <name evidence="6" type="ORF">SGLAU_10665</name>
</gene>
<evidence type="ECO:0000313" key="6">
    <source>
        <dbReference type="EMBL" id="AIR98138.1"/>
    </source>
</evidence>
<dbReference type="Pfam" id="PF05593">
    <property type="entry name" value="RHS_repeat"/>
    <property type="match status" value="9"/>
</dbReference>
<name>A0A089X4P9_STRGA</name>
<evidence type="ECO:0000259" key="5">
    <source>
        <dbReference type="Pfam" id="PF25023"/>
    </source>
</evidence>